<gene>
    <name evidence="2" type="ORF">ENSA7_59260</name>
</gene>
<dbReference type="AlphaFoldDB" id="A0A2S9Y5R9"/>
<organism evidence="2 3">
    <name type="scientific">Enhygromyxa salina</name>
    <dbReference type="NCBI Taxonomy" id="215803"/>
    <lineage>
        <taxon>Bacteria</taxon>
        <taxon>Pseudomonadati</taxon>
        <taxon>Myxococcota</taxon>
        <taxon>Polyangia</taxon>
        <taxon>Nannocystales</taxon>
        <taxon>Nannocystaceae</taxon>
        <taxon>Enhygromyxa</taxon>
    </lineage>
</organism>
<reference evidence="2 3" key="1">
    <citation type="submission" date="2018-03" db="EMBL/GenBank/DDBJ databases">
        <title>Draft Genome Sequences of the Obligatory Marine Myxobacteria Enhygromyxa salina SWB007.</title>
        <authorList>
            <person name="Poehlein A."/>
            <person name="Moghaddam J.A."/>
            <person name="Harms H."/>
            <person name="Alanjari M."/>
            <person name="Koenig G.M."/>
            <person name="Daniel R."/>
            <person name="Schaeberle T.F."/>
        </authorList>
    </citation>
    <scope>NUCLEOTIDE SEQUENCE [LARGE SCALE GENOMIC DNA]</scope>
    <source>
        <strain evidence="2 3">SWB007</strain>
    </source>
</reference>
<proteinExistence type="predicted"/>
<keyword evidence="1" id="KW-0732">Signal</keyword>
<accession>A0A2S9Y5R9</accession>
<dbReference type="EMBL" id="PVNL01000118">
    <property type="protein sequence ID" value="PRQ00432.1"/>
    <property type="molecule type" value="Genomic_DNA"/>
</dbReference>
<protein>
    <submittedName>
        <fullName evidence="2">Uncharacterized protein</fullName>
    </submittedName>
</protein>
<evidence type="ECO:0000313" key="3">
    <source>
        <dbReference type="Proteomes" id="UP000238823"/>
    </source>
</evidence>
<evidence type="ECO:0000256" key="1">
    <source>
        <dbReference type="SAM" id="SignalP"/>
    </source>
</evidence>
<feature type="signal peptide" evidence="1">
    <location>
        <begin position="1"/>
        <end position="19"/>
    </location>
</feature>
<comment type="caution">
    <text evidence="2">The sequence shown here is derived from an EMBL/GenBank/DDBJ whole genome shotgun (WGS) entry which is preliminary data.</text>
</comment>
<sequence>MLCLGAMALACAPSHTSVAGPQRQAERPQTWERCTTSGECEYVDTAPGLPTCAVTEALTLEVAPVIAVLGPIDRAADNPLENLLDASGPPLLDPVLGVVAIPFPPERPDSDLQWRFVSASDGEIIQRDAENTASVPFDIDAAQPMHQLIVDKDPKDTSWTIDLESGLWMSTSDIFAGGCVPSGRQCQVRIPGRCGRRFNLPIQKQMEVAGYPLFVWHVETRLWVSPIDEIAVFMAIYRADVALFDYLGGPHLNPGDDGYQDYRRRRDESGVVVAIEYRVLGASQ</sequence>
<name>A0A2S9Y5R9_9BACT</name>
<feature type="chain" id="PRO_5015748136" evidence="1">
    <location>
        <begin position="20"/>
        <end position="284"/>
    </location>
</feature>
<evidence type="ECO:0000313" key="2">
    <source>
        <dbReference type="EMBL" id="PRQ00432.1"/>
    </source>
</evidence>
<dbReference type="Proteomes" id="UP000238823">
    <property type="component" value="Unassembled WGS sequence"/>
</dbReference>